<dbReference type="PROSITE" id="PS50046">
    <property type="entry name" value="PHYTOCHROME_2"/>
    <property type="match status" value="1"/>
</dbReference>
<dbReference type="Gene3D" id="3.30.450.20">
    <property type="entry name" value="PAS domain"/>
    <property type="match status" value="1"/>
</dbReference>
<evidence type="ECO:0000313" key="2">
    <source>
        <dbReference type="EMBL" id="BBI47735.1"/>
    </source>
</evidence>
<evidence type="ECO:0000313" key="3">
    <source>
        <dbReference type="Proteomes" id="UP000289555"/>
    </source>
</evidence>
<dbReference type="SUPFAM" id="SSF55781">
    <property type="entry name" value="GAF domain-like"/>
    <property type="match status" value="1"/>
</dbReference>
<dbReference type="InterPro" id="IPR013654">
    <property type="entry name" value="PAS_2"/>
</dbReference>
<name>A0ABM7GAA3_9GAMM</name>
<gene>
    <name evidence="2" type="ORF">HORIV_01560</name>
</gene>
<feature type="domain" description="Phytochrome chromophore attachment site" evidence="1">
    <location>
        <begin position="127"/>
        <end position="255"/>
    </location>
</feature>
<dbReference type="SUPFAM" id="SSF55785">
    <property type="entry name" value="PYP-like sensor domain (PAS domain)"/>
    <property type="match status" value="1"/>
</dbReference>
<dbReference type="InterPro" id="IPR035965">
    <property type="entry name" value="PAS-like_dom_sf"/>
</dbReference>
<protein>
    <recommendedName>
        <fullName evidence="1">Phytochrome chromophore attachment site domain-containing protein</fullName>
    </recommendedName>
</protein>
<dbReference type="Proteomes" id="UP000289555">
    <property type="component" value="Chromosome"/>
</dbReference>
<dbReference type="Gene3D" id="3.30.450.40">
    <property type="match status" value="1"/>
</dbReference>
<keyword evidence="3" id="KW-1185">Reference proteome</keyword>
<dbReference type="InterPro" id="IPR016132">
    <property type="entry name" value="Phyto_chromo_attachment"/>
</dbReference>
<evidence type="ECO:0000259" key="1">
    <source>
        <dbReference type="PROSITE" id="PS50046"/>
    </source>
</evidence>
<proteinExistence type="predicted"/>
<dbReference type="Pfam" id="PF08446">
    <property type="entry name" value="PAS_2"/>
    <property type="match status" value="1"/>
</dbReference>
<sequence>MSMSHPRLQSFGALLVVDADCRRIQATSTNLTRLIDFERPENGQLTLACVLGKRLSQRVRRELQGQQRLPGPLVFMRSKQSHVCFQIHAYRAGEQVIVEVEPLNPRSKRRLLGTVNERLMHLVEATHQQELLDCLVNAIQQLTGHDRVTVCHFDSDWHGLMVAEALGKRLPSLLGQRFPASDFPVALRKSYQHYPVRLIEDVNAPTETLTPAVPGASLNGSFLRAPAPERQRYLNRLGVRGSFSLAIQGDTGLWG</sequence>
<accession>A0ABM7GAA3</accession>
<reference evidence="3" key="1">
    <citation type="journal article" date="2019" name="Microbiol. Resour. Announc.">
        <title>Complete Genome Sequence of Halomonas olivaria, a Moderately Halophilic Bacterium Isolated from Olive Processing Effluents, Obtained by Nanopore Sequencing.</title>
        <authorList>
            <person name="Nagata S."/>
            <person name="Ii K.M."/>
            <person name="Tsukimi T."/>
            <person name="Miura M.C."/>
            <person name="Galipon J."/>
            <person name="Arakawa K."/>
        </authorList>
    </citation>
    <scope>NUCLEOTIDE SEQUENCE [LARGE SCALE GENOMIC DNA]</scope>
    <source>
        <strain evidence="3">TYRC17</strain>
    </source>
</reference>
<organism evidence="2 3">
    <name type="scientific">Vreelandella olivaria</name>
    <dbReference type="NCBI Taxonomy" id="390919"/>
    <lineage>
        <taxon>Bacteria</taxon>
        <taxon>Pseudomonadati</taxon>
        <taxon>Pseudomonadota</taxon>
        <taxon>Gammaproteobacteria</taxon>
        <taxon>Oceanospirillales</taxon>
        <taxon>Halomonadaceae</taxon>
        <taxon>Vreelandella</taxon>
    </lineage>
</organism>
<dbReference type="InterPro" id="IPR029016">
    <property type="entry name" value="GAF-like_dom_sf"/>
</dbReference>
<dbReference type="EMBL" id="AP019416">
    <property type="protein sequence ID" value="BBI47735.1"/>
    <property type="molecule type" value="Genomic_DNA"/>
</dbReference>